<dbReference type="PROSITE" id="PS51133">
    <property type="entry name" value="ZF_TFIIS_2"/>
    <property type="match status" value="1"/>
</dbReference>
<evidence type="ECO:0000256" key="6">
    <source>
        <dbReference type="ARBA" id="ARBA00023242"/>
    </source>
</evidence>
<dbReference type="PANTHER" id="PTHR11477">
    <property type="entry name" value="TRANSCRIPTION FACTOR S-II ZINC FINGER DOMAIN-CONTAINING PROTEIN"/>
    <property type="match status" value="1"/>
</dbReference>
<dbReference type="Gene3D" id="2.20.25.10">
    <property type="match status" value="1"/>
</dbReference>
<evidence type="ECO:0000256" key="10">
    <source>
        <dbReference type="RuleBase" id="RU368078"/>
    </source>
</evidence>
<feature type="domain" description="TFIIS N-terminal" evidence="13">
    <location>
        <begin position="1"/>
        <end position="56"/>
    </location>
</feature>
<dbReference type="Proteomes" id="UP000694871">
    <property type="component" value="Unplaced"/>
</dbReference>
<evidence type="ECO:0000256" key="4">
    <source>
        <dbReference type="ARBA" id="ARBA00022771"/>
    </source>
</evidence>
<dbReference type="InterPro" id="IPR035441">
    <property type="entry name" value="TFIIS/LEDGF_dom_sf"/>
</dbReference>
<dbReference type="InterPro" id="IPR035100">
    <property type="entry name" value="TF_IIS-typ"/>
</dbReference>
<keyword evidence="10" id="KW-0804">Transcription</keyword>
<dbReference type="PROSITE" id="PS00466">
    <property type="entry name" value="ZF_TFIIS_1"/>
    <property type="match status" value="1"/>
</dbReference>
<feature type="domain" description="TFIIS-type" evidence="12">
    <location>
        <begin position="229"/>
        <end position="269"/>
    </location>
</feature>
<keyword evidence="10" id="KW-0805">Transcription regulation</keyword>
<dbReference type="CDD" id="cd00183">
    <property type="entry name" value="TFIIS_I"/>
    <property type="match status" value="1"/>
</dbReference>
<dbReference type="InterPro" id="IPR003617">
    <property type="entry name" value="TFIIS/CRSP70_N_sub"/>
</dbReference>
<evidence type="ECO:0000256" key="1">
    <source>
        <dbReference type="ARBA" id="ARBA00004123"/>
    </source>
</evidence>
<evidence type="ECO:0000259" key="14">
    <source>
        <dbReference type="PROSITE" id="PS51321"/>
    </source>
</evidence>
<evidence type="ECO:0000256" key="5">
    <source>
        <dbReference type="ARBA" id="ARBA00022833"/>
    </source>
</evidence>
<evidence type="ECO:0000256" key="2">
    <source>
        <dbReference type="ARBA" id="ARBA00009647"/>
    </source>
</evidence>
<evidence type="ECO:0000256" key="7">
    <source>
        <dbReference type="ARBA" id="ARBA00025408"/>
    </source>
</evidence>
<organism evidence="15 16">
    <name type="scientific">Gekko japonicus</name>
    <name type="common">Schlegel's Japanese gecko</name>
    <dbReference type="NCBI Taxonomy" id="146911"/>
    <lineage>
        <taxon>Eukaryota</taxon>
        <taxon>Metazoa</taxon>
        <taxon>Chordata</taxon>
        <taxon>Craniata</taxon>
        <taxon>Vertebrata</taxon>
        <taxon>Euteleostomi</taxon>
        <taxon>Lepidosauria</taxon>
        <taxon>Squamata</taxon>
        <taxon>Bifurcata</taxon>
        <taxon>Gekkota</taxon>
        <taxon>Gekkonidae</taxon>
        <taxon>Gekkoninae</taxon>
        <taxon>Gekko</taxon>
    </lineage>
</organism>
<feature type="region of interest" description="Disordered" evidence="11">
    <location>
        <begin position="56"/>
        <end position="103"/>
    </location>
</feature>
<evidence type="ECO:0000259" key="13">
    <source>
        <dbReference type="PROSITE" id="PS51319"/>
    </source>
</evidence>
<dbReference type="SMART" id="SM00510">
    <property type="entry name" value="TFS2M"/>
    <property type="match status" value="1"/>
</dbReference>
<dbReference type="Pfam" id="PF01096">
    <property type="entry name" value="Zn_ribbon_TFIIS"/>
    <property type="match status" value="1"/>
</dbReference>
<dbReference type="SUPFAM" id="SSF47676">
    <property type="entry name" value="Conserved domain common to transcription factors TFIIS, elongin A, CRSP70"/>
    <property type="match status" value="1"/>
</dbReference>
<dbReference type="RefSeq" id="XP_015280364.1">
    <property type="nucleotide sequence ID" value="XM_015424878.1"/>
</dbReference>
<evidence type="ECO:0000259" key="12">
    <source>
        <dbReference type="PROSITE" id="PS51133"/>
    </source>
</evidence>
<dbReference type="PIRSF" id="PIRSF006704">
    <property type="entry name" value="TF_IIS"/>
    <property type="match status" value="1"/>
</dbReference>
<proteinExistence type="inferred from homology"/>
<keyword evidence="5 10" id="KW-0862">Zinc</keyword>
<feature type="domain" description="TFIIS central" evidence="14">
    <location>
        <begin position="110"/>
        <end position="226"/>
    </location>
</feature>
<protein>
    <recommendedName>
        <fullName evidence="10">Transcription elongation factor</fullName>
    </recommendedName>
</protein>
<dbReference type="PROSITE" id="PS51319">
    <property type="entry name" value="TFIIS_N"/>
    <property type="match status" value="1"/>
</dbReference>
<evidence type="ECO:0000256" key="11">
    <source>
        <dbReference type="SAM" id="MobiDB-lite"/>
    </source>
</evidence>
<dbReference type="Pfam" id="PF07500">
    <property type="entry name" value="TFIIS_M"/>
    <property type="match status" value="1"/>
</dbReference>
<evidence type="ECO:0000313" key="16">
    <source>
        <dbReference type="RefSeq" id="XP_015280364.1"/>
    </source>
</evidence>
<dbReference type="GeneID" id="107121868"/>
<dbReference type="SUPFAM" id="SSF57783">
    <property type="entry name" value="Zinc beta-ribbon"/>
    <property type="match status" value="1"/>
</dbReference>
<dbReference type="SMART" id="SM00509">
    <property type="entry name" value="TFS2N"/>
    <property type="match status" value="1"/>
</dbReference>
<accession>A0ABM1L327</accession>
<feature type="compositionally biased region" description="Basic and acidic residues" evidence="11">
    <location>
        <begin position="76"/>
        <end position="88"/>
    </location>
</feature>
<dbReference type="CDD" id="cd13749">
    <property type="entry name" value="Zn-ribbon_TFIIS"/>
    <property type="match status" value="1"/>
</dbReference>
<dbReference type="Pfam" id="PF08711">
    <property type="entry name" value="Med26"/>
    <property type="match status" value="1"/>
</dbReference>
<comment type="similarity">
    <text evidence="2 10">Belongs to the TFS-II family.</text>
</comment>
<feature type="compositionally biased region" description="Basic and acidic residues" evidence="11">
    <location>
        <begin position="56"/>
        <end position="65"/>
    </location>
</feature>
<dbReference type="InterPro" id="IPR003618">
    <property type="entry name" value="TFIIS_cen_dom"/>
</dbReference>
<keyword evidence="6 9" id="KW-0539">Nucleus</keyword>
<keyword evidence="15" id="KW-1185">Reference proteome</keyword>
<comment type="function">
    <text evidence="7">Necessary for efficient RNA polymerase II transcription elongation past template-encoded arresting sites. The arresting sites in DNA have the property of trapping a certain fraction of elongating RNA polymerases that pass through, resulting in locked ternary complexes. Cleavage of the nascent transcript by S-II allows the resumption of elongation from the new 3'-terminus.</text>
</comment>
<dbReference type="Gene3D" id="1.10.472.30">
    <property type="entry name" value="Transcription elongation factor S-II, central domain"/>
    <property type="match status" value="1"/>
</dbReference>
<reference evidence="16" key="1">
    <citation type="submission" date="2025-08" db="UniProtKB">
        <authorList>
            <consortium name="RefSeq"/>
        </authorList>
    </citation>
    <scope>IDENTIFICATION</scope>
</reference>
<dbReference type="InterPro" id="IPR017923">
    <property type="entry name" value="TFIIS_N"/>
</dbReference>
<gene>
    <name evidence="16" type="primary">TCEA2</name>
</gene>
<dbReference type="PANTHER" id="PTHR11477:SF3">
    <property type="entry name" value="TRANSCRIPTION ELONGATION FACTOR A PROTEIN 2"/>
    <property type="match status" value="1"/>
</dbReference>
<evidence type="ECO:0000256" key="9">
    <source>
        <dbReference type="PROSITE-ProRule" id="PRU00649"/>
    </source>
</evidence>
<keyword evidence="10" id="KW-0238">DNA-binding</keyword>
<dbReference type="NCBIfam" id="TIGR01385">
    <property type="entry name" value="TFSII"/>
    <property type="match status" value="1"/>
</dbReference>
<keyword evidence="16" id="KW-0648">Protein biosynthesis</keyword>
<dbReference type="SMART" id="SM00440">
    <property type="entry name" value="ZnF_C2C2"/>
    <property type="match status" value="1"/>
</dbReference>
<dbReference type="GO" id="GO:0003746">
    <property type="term" value="F:translation elongation factor activity"/>
    <property type="evidence" value="ECO:0007669"/>
    <property type="project" value="UniProtKB-KW"/>
</dbReference>
<evidence type="ECO:0000313" key="15">
    <source>
        <dbReference type="Proteomes" id="UP000694871"/>
    </source>
</evidence>
<dbReference type="PROSITE" id="PS51321">
    <property type="entry name" value="TFIIS_CENTRAL"/>
    <property type="match status" value="1"/>
</dbReference>
<sequence>MDLLKELKSMPITLGLLQSTRIGISVNALRKQSTDEEVIALAKSLIKAWKKLLDASEEKSDEKKRNSSLPTSSSKESGDSRDQRRQDPPKTPTTPKITSFPPVPVTCDTVRNKCREMLTSALQTDNDHVAIGADCEHLAAQIEEFIYQDVKNTDLKYKNRVRSRISNLKDSKNPDLRKNVLCGVITPEQIAVMTSEEMASNELKEIRKAMTKEAIREHQMAKTGGTQTDLFTCGKCKQKNCTYTQVQTRSSDEPMTTFVVCNECGNRWKFC</sequence>
<dbReference type="InterPro" id="IPR006289">
    <property type="entry name" value="TFSII"/>
</dbReference>
<dbReference type="InterPro" id="IPR036575">
    <property type="entry name" value="TFIIS_cen_dom_sf"/>
</dbReference>
<dbReference type="Gene3D" id="1.20.930.10">
    <property type="entry name" value="Conserved domain common to transcription factors TFIIS, elongin A, CRSP70"/>
    <property type="match status" value="1"/>
</dbReference>
<evidence type="ECO:0000256" key="8">
    <source>
        <dbReference type="PROSITE-ProRule" id="PRU00472"/>
    </source>
</evidence>
<keyword evidence="16" id="KW-0251">Elongation factor</keyword>
<keyword evidence="4 8" id="KW-0863">Zinc-finger</keyword>
<comment type="subcellular location">
    <subcellularLocation>
        <location evidence="1 9 10">Nucleus</location>
    </subcellularLocation>
</comment>
<dbReference type="SUPFAM" id="SSF46942">
    <property type="entry name" value="Elongation factor TFIIS domain 2"/>
    <property type="match status" value="1"/>
</dbReference>
<name>A0ABM1L327_GEKJA</name>
<evidence type="ECO:0000256" key="3">
    <source>
        <dbReference type="ARBA" id="ARBA00022723"/>
    </source>
</evidence>
<dbReference type="InterPro" id="IPR001222">
    <property type="entry name" value="Znf_TFIIS"/>
</dbReference>
<keyword evidence="3 10" id="KW-0479">Metal-binding</keyword>